<feature type="compositionally biased region" description="Basic and acidic residues" evidence="1">
    <location>
        <begin position="16"/>
        <end position="25"/>
    </location>
</feature>
<dbReference type="EMBL" id="JACHXU010000005">
    <property type="protein sequence ID" value="MBB3206198.1"/>
    <property type="molecule type" value="Genomic_DNA"/>
</dbReference>
<protein>
    <submittedName>
        <fullName evidence="2">Uncharacterized protein</fullName>
    </submittedName>
</protein>
<sequence length="93" mass="9987">MRSASRAGNASIENNADDHPLRVPGECHAHESRSFIATVASLLCLITTTHLAAHEGRHHGDSHTRVQSRTWDSVADGLHLHGSFVSAKDGILS</sequence>
<evidence type="ECO:0000256" key="1">
    <source>
        <dbReference type="SAM" id="MobiDB-lite"/>
    </source>
</evidence>
<feature type="compositionally biased region" description="Polar residues" evidence="1">
    <location>
        <begin position="1"/>
        <end position="14"/>
    </location>
</feature>
<feature type="region of interest" description="Disordered" evidence="1">
    <location>
        <begin position="1"/>
        <end position="25"/>
    </location>
</feature>
<dbReference type="RefSeq" id="WP_221224998.1">
    <property type="nucleotide sequence ID" value="NZ_JACHXU010000005.1"/>
</dbReference>
<keyword evidence="3" id="KW-1185">Reference proteome</keyword>
<accession>A0A7W5H5F8</accession>
<comment type="caution">
    <text evidence="2">The sequence shown here is derived from an EMBL/GenBank/DDBJ whole genome shotgun (WGS) entry which is preliminary data.</text>
</comment>
<reference evidence="2 3" key="1">
    <citation type="submission" date="2020-08" db="EMBL/GenBank/DDBJ databases">
        <title>Genomic Encyclopedia of Type Strains, Phase III (KMG-III): the genomes of soil and plant-associated and newly described type strains.</title>
        <authorList>
            <person name="Whitman W."/>
        </authorList>
    </citation>
    <scope>NUCLEOTIDE SEQUENCE [LARGE SCALE GENOMIC DNA]</scope>
    <source>
        <strain evidence="2 3">CECT 8075</strain>
    </source>
</reference>
<evidence type="ECO:0000313" key="3">
    <source>
        <dbReference type="Proteomes" id="UP000536179"/>
    </source>
</evidence>
<dbReference type="AlphaFoldDB" id="A0A7W5H5F8"/>
<dbReference type="Proteomes" id="UP000536179">
    <property type="component" value="Unassembled WGS sequence"/>
</dbReference>
<proteinExistence type="predicted"/>
<organism evidence="2 3">
    <name type="scientific">Aporhodopirellula rubra</name>
    <dbReference type="NCBI Taxonomy" id="980271"/>
    <lineage>
        <taxon>Bacteria</taxon>
        <taxon>Pseudomonadati</taxon>
        <taxon>Planctomycetota</taxon>
        <taxon>Planctomycetia</taxon>
        <taxon>Pirellulales</taxon>
        <taxon>Pirellulaceae</taxon>
        <taxon>Aporhodopirellula</taxon>
    </lineage>
</organism>
<gene>
    <name evidence="2" type="ORF">FHS27_002006</name>
</gene>
<name>A0A7W5H5F8_9BACT</name>
<evidence type="ECO:0000313" key="2">
    <source>
        <dbReference type="EMBL" id="MBB3206198.1"/>
    </source>
</evidence>